<accession>A0A7C5SZJ4</accession>
<dbReference type="InterPro" id="IPR012296">
    <property type="entry name" value="Nuclease_put_TT1808"/>
</dbReference>
<dbReference type="PANTHER" id="PTHR34107">
    <property type="entry name" value="SLL0198 PROTEIN-RELATED"/>
    <property type="match status" value="1"/>
</dbReference>
<dbReference type="SUPFAM" id="SSF52980">
    <property type="entry name" value="Restriction endonuclease-like"/>
    <property type="match status" value="1"/>
</dbReference>
<feature type="domain" description="Putative restriction endonuclease" evidence="1">
    <location>
        <begin position="10"/>
        <end position="167"/>
    </location>
</feature>
<sequence length="186" mass="21209">MSVITKKTVKDYTELPEGPPYYQLIEGELIMSPVPSYSHQRTVGRVFLKLSRLLEEKGLGEVLISPIDVYLDEKNVFQPDIVVLLKEGKAKVEEKGIFGPPDVVVEILSPSTAYYDLIVKKEVYEKAGVKEYWLLDPNRKTFEIYKNTEEGFKLTSQTREKGKVLSELLKLEKIRNRPKEVFGGGV</sequence>
<dbReference type="InterPro" id="IPR008538">
    <property type="entry name" value="Uma2"/>
</dbReference>
<evidence type="ECO:0000259" key="1">
    <source>
        <dbReference type="Pfam" id="PF05685"/>
    </source>
</evidence>
<dbReference type="Gene3D" id="3.90.1570.10">
    <property type="entry name" value="tt1808, chain A"/>
    <property type="match status" value="1"/>
</dbReference>
<dbReference type="AlphaFoldDB" id="A0A7C5SZJ4"/>
<dbReference type="CDD" id="cd06260">
    <property type="entry name" value="DUF820-like"/>
    <property type="match status" value="1"/>
</dbReference>
<evidence type="ECO:0000313" key="2">
    <source>
        <dbReference type="EMBL" id="HHO74764.1"/>
    </source>
</evidence>
<dbReference type="Pfam" id="PF05685">
    <property type="entry name" value="Uma2"/>
    <property type="match status" value="1"/>
</dbReference>
<name>A0A7C5SZJ4_9AQUI</name>
<keyword evidence="2" id="KW-0540">Nuclease</keyword>
<dbReference type="EMBL" id="DSAC01000114">
    <property type="protein sequence ID" value="HHO74764.1"/>
    <property type="molecule type" value="Genomic_DNA"/>
</dbReference>
<protein>
    <submittedName>
        <fullName evidence="2">Uma2 family endonuclease</fullName>
    </submittedName>
</protein>
<organism evidence="2">
    <name type="scientific">Thermocrinis ruber</name>
    <dbReference type="NCBI Taxonomy" id="75906"/>
    <lineage>
        <taxon>Bacteria</taxon>
        <taxon>Pseudomonadati</taxon>
        <taxon>Aquificota</taxon>
        <taxon>Aquificia</taxon>
        <taxon>Aquificales</taxon>
        <taxon>Aquificaceae</taxon>
        <taxon>Thermocrinis</taxon>
    </lineage>
</organism>
<gene>
    <name evidence="2" type="ORF">ENN04_09095</name>
</gene>
<proteinExistence type="predicted"/>
<dbReference type="PANTHER" id="PTHR34107:SF4">
    <property type="entry name" value="SLL1222 PROTEIN"/>
    <property type="match status" value="1"/>
</dbReference>
<keyword evidence="2" id="KW-0255">Endonuclease</keyword>
<dbReference type="InterPro" id="IPR011335">
    <property type="entry name" value="Restrct_endonuc-II-like"/>
</dbReference>
<dbReference type="GO" id="GO:0004519">
    <property type="term" value="F:endonuclease activity"/>
    <property type="evidence" value="ECO:0007669"/>
    <property type="project" value="UniProtKB-KW"/>
</dbReference>
<comment type="caution">
    <text evidence="2">The sequence shown here is derived from an EMBL/GenBank/DDBJ whole genome shotgun (WGS) entry which is preliminary data.</text>
</comment>
<reference evidence="2" key="1">
    <citation type="journal article" date="2020" name="mSystems">
        <title>Genome- and Community-Level Interaction Insights into Carbon Utilization and Element Cycling Functions of Hydrothermarchaeota in Hydrothermal Sediment.</title>
        <authorList>
            <person name="Zhou Z."/>
            <person name="Liu Y."/>
            <person name="Xu W."/>
            <person name="Pan J."/>
            <person name="Luo Z.H."/>
            <person name="Li M."/>
        </authorList>
    </citation>
    <scope>NUCLEOTIDE SEQUENCE [LARGE SCALE GENOMIC DNA]</scope>
    <source>
        <strain evidence="2">SpSt-114</strain>
    </source>
</reference>
<keyword evidence="2" id="KW-0378">Hydrolase</keyword>